<proteinExistence type="predicted"/>
<reference evidence="1 2" key="1">
    <citation type="submission" date="2019-07" db="EMBL/GenBank/DDBJ databases">
        <title>Whole genome shotgun sequence of Meiothermus hypogaeus NBRC 106114.</title>
        <authorList>
            <person name="Hosoyama A."/>
            <person name="Uohara A."/>
            <person name="Ohji S."/>
            <person name="Ichikawa N."/>
        </authorList>
    </citation>
    <scope>NUCLEOTIDE SEQUENCE [LARGE SCALE GENOMIC DNA]</scope>
    <source>
        <strain evidence="1 2">NBRC 106114</strain>
    </source>
</reference>
<name>A0A511QX36_9DEIN</name>
<sequence>MSRLVWVVLIATVGGLGFSQGVRSLGMAGLVLPGPGAAYLNPAYAAFPGGLYGADQGFQLPIGLLGLVLRPESNPLPALGGLSNLTNENSPFDVLSFYDQFSHPYEFLINPASSRAFINPNTGYPEIQISVDATGIQITDYQGNPINLDFGLGTPAGVGSSKALTPAPLLRIPFSLGSNLYLDFGLFAGGFGLGLSPSDSLRQALRSGQVQPSTEYALNLTGTAQAGISVGFGYATRLPDVPIPDFGPAKLYVGTRGEAFYGLAYLEGNFSAGVQTDAQGQFDPNQPPVYRGSVFYTIPGNGNGFGARADIGVVMEAQGTTVGLGIRNALGFARWSGTELRWDGTSSNPISGQGERSSFGFVPAFFLNAATRIPLEVGALMVGGDLGYESGLYGRVGGEYSLGPARFRAGLGLDNGFRFGLGAGFVGPGFTVDTALTTHRAPIVGNTVFGIALSLGLGF</sequence>
<evidence type="ECO:0000313" key="2">
    <source>
        <dbReference type="Proteomes" id="UP000321197"/>
    </source>
</evidence>
<gene>
    <name evidence="1" type="ORF">MHY01S_01160</name>
</gene>
<protein>
    <recommendedName>
        <fullName evidence="3">DUF5723 domain-containing protein</fullName>
    </recommendedName>
</protein>
<dbReference type="AlphaFoldDB" id="A0A511QX36"/>
<accession>A0A511QX36</accession>
<comment type="caution">
    <text evidence="1">The sequence shown here is derived from an EMBL/GenBank/DDBJ whole genome shotgun (WGS) entry which is preliminary data.</text>
</comment>
<organism evidence="1 2">
    <name type="scientific">Meiothermus hypogaeus NBRC 106114</name>
    <dbReference type="NCBI Taxonomy" id="1227553"/>
    <lineage>
        <taxon>Bacteria</taxon>
        <taxon>Thermotogati</taxon>
        <taxon>Deinococcota</taxon>
        <taxon>Deinococci</taxon>
        <taxon>Thermales</taxon>
        <taxon>Thermaceae</taxon>
        <taxon>Meiothermus</taxon>
    </lineage>
</organism>
<dbReference type="Proteomes" id="UP000321197">
    <property type="component" value="Unassembled WGS sequence"/>
</dbReference>
<evidence type="ECO:0000313" key="1">
    <source>
        <dbReference type="EMBL" id="GEM81950.1"/>
    </source>
</evidence>
<evidence type="ECO:0008006" key="3">
    <source>
        <dbReference type="Google" id="ProtNLM"/>
    </source>
</evidence>
<dbReference type="RefSeq" id="WP_240637148.1">
    <property type="nucleotide sequence ID" value="NZ_BJXL01000001.1"/>
</dbReference>
<dbReference type="EMBL" id="BJXL01000001">
    <property type="protein sequence ID" value="GEM81950.1"/>
    <property type="molecule type" value="Genomic_DNA"/>
</dbReference>